<name>A0A810Q4U2_9FIRM</name>
<feature type="domain" description="Prepilin type IV endopeptidase peptidase" evidence="3">
    <location>
        <begin position="80"/>
        <end position="189"/>
    </location>
</feature>
<keyword evidence="2" id="KW-0812">Transmembrane</keyword>
<dbReference type="InterPro" id="IPR000045">
    <property type="entry name" value="Prepilin_IV_endopep_pep"/>
</dbReference>
<dbReference type="KEGG" id="vcop:MM50RIKEN_10400"/>
<evidence type="ECO:0000256" key="1">
    <source>
        <dbReference type="ARBA" id="ARBA00005801"/>
    </source>
</evidence>
<dbReference type="GO" id="GO:0006465">
    <property type="term" value="P:signal peptide processing"/>
    <property type="evidence" value="ECO:0007669"/>
    <property type="project" value="TreeGrafter"/>
</dbReference>
<feature type="transmembrane region" description="Helical" evidence="2">
    <location>
        <begin position="42"/>
        <end position="62"/>
    </location>
</feature>
<dbReference type="RefSeq" id="WP_213542028.1">
    <property type="nucleotide sequence ID" value="NZ_AP023418.1"/>
</dbReference>
<gene>
    <name evidence="4" type="ORF">MM50RIKEN_10400</name>
</gene>
<dbReference type="AlphaFoldDB" id="A0A810Q4U2"/>
<organism evidence="4 5">
    <name type="scientific">Vescimonas coprocola</name>
    <dbReference type="NCBI Taxonomy" id="2714355"/>
    <lineage>
        <taxon>Bacteria</taxon>
        <taxon>Bacillati</taxon>
        <taxon>Bacillota</taxon>
        <taxon>Clostridia</taxon>
        <taxon>Eubacteriales</taxon>
        <taxon>Oscillospiraceae</taxon>
        <taxon>Vescimonas</taxon>
    </lineage>
</organism>
<sequence length="224" mass="24802">MVCGIIITIYTLLLLVASLLYVKKRYSIEKGALTRTAFKAHWVLLAITAAVLLLFVTLSIQYSLRNELLKLPVLMRWTTLLWGLYLLAYIDYRERLIPNFLICVLLIARVAFLGCNLISDPEYWRSILLYPLIGAGIGGVILAVAMLLSRKGVGMGDVKLFITIGAYVGSMEIIATLFYTFVVSAVVGIVLLLMKKVKLRDSVPMAPFAFAGVAIEYAFMLIGG</sequence>
<feature type="transmembrane region" description="Helical" evidence="2">
    <location>
        <begin position="205"/>
        <end position="223"/>
    </location>
</feature>
<dbReference type="Proteomes" id="UP000681035">
    <property type="component" value="Chromosome"/>
</dbReference>
<proteinExistence type="inferred from homology"/>
<dbReference type="PANTHER" id="PTHR30487:SF0">
    <property type="entry name" value="PREPILIN LEADER PEPTIDASE_N-METHYLTRANSFERASE-RELATED"/>
    <property type="match status" value="1"/>
</dbReference>
<dbReference type="PANTHER" id="PTHR30487">
    <property type="entry name" value="TYPE 4 PREPILIN-LIKE PROTEINS LEADER PEPTIDE-PROCESSING ENZYME"/>
    <property type="match status" value="1"/>
</dbReference>
<feature type="transmembrane region" description="Helical" evidence="2">
    <location>
        <begin position="6"/>
        <end position="22"/>
    </location>
</feature>
<evidence type="ECO:0000256" key="2">
    <source>
        <dbReference type="SAM" id="Phobius"/>
    </source>
</evidence>
<feature type="transmembrane region" description="Helical" evidence="2">
    <location>
        <begin position="99"/>
        <end position="119"/>
    </location>
</feature>
<protein>
    <recommendedName>
        <fullName evidence="3">Prepilin type IV endopeptidase peptidase domain-containing protein</fullName>
    </recommendedName>
</protein>
<evidence type="ECO:0000313" key="4">
    <source>
        <dbReference type="EMBL" id="BCK81277.1"/>
    </source>
</evidence>
<evidence type="ECO:0000313" key="5">
    <source>
        <dbReference type="Proteomes" id="UP000681035"/>
    </source>
</evidence>
<feature type="transmembrane region" description="Helical" evidence="2">
    <location>
        <begin position="125"/>
        <end position="148"/>
    </location>
</feature>
<dbReference type="GO" id="GO:0004190">
    <property type="term" value="F:aspartic-type endopeptidase activity"/>
    <property type="evidence" value="ECO:0007669"/>
    <property type="project" value="InterPro"/>
</dbReference>
<dbReference type="Gene3D" id="1.20.120.1220">
    <property type="match status" value="1"/>
</dbReference>
<reference evidence="4" key="1">
    <citation type="submission" date="2020-09" db="EMBL/GenBank/DDBJ databases">
        <title>New species isolated from human feces.</title>
        <authorList>
            <person name="Kitahara M."/>
            <person name="Shigeno Y."/>
            <person name="Shime M."/>
            <person name="Matsumoto Y."/>
            <person name="Nakamura S."/>
            <person name="Motooka D."/>
            <person name="Fukuoka S."/>
            <person name="Nishikawa H."/>
            <person name="Benno Y."/>
        </authorList>
    </citation>
    <scope>NUCLEOTIDE SEQUENCE</scope>
    <source>
        <strain evidence="4">MM50</strain>
    </source>
</reference>
<dbReference type="EMBL" id="AP023418">
    <property type="protein sequence ID" value="BCK81277.1"/>
    <property type="molecule type" value="Genomic_DNA"/>
</dbReference>
<dbReference type="Pfam" id="PF01478">
    <property type="entry name" value="Peptidase_A24"/>
    <property type="match status" value="1"/>
</dbReference>
<keyword evidence="2" id="KW-0472">Membrane</keyword>
<keyword evidence="5" id="KW-1185">Reference proteome</keyword>
<comment type="similarity">
    <text evidence="1">Belongs to the peptidase A24 family.</text>
</comment>
<evidence type="ECO:0000259" key="3">
    <source>
        <dbReference type="Pfam" id="PF01478"/>
    </source>
</evidence>
<accession>A0A810Q4U2</accession>
<feature type="transmembrane region" description="Helical" evidence="2">
    <location>
        <begin position="160"/>
        <end position="193"/>
    </location>
</feature>
<keyword evidence="2" id="KW-1133">Transmembrane helix</keyword>
<dbReference type="GO" id="GO:0005886">
    <property type="term" value="C:plasma membrane"/>
    <property type="evidence" value="ECO:0007669"/>
    <property type="project" value="TreeGrafter"/>
</dbReference>
<dbReference type="InterPro" id="IPR050882">
    <property type="entry name" value="Prepilin_peptidase/N-MTase"/>
</dbReference>